<dbReference type="PANTHER" id="PTHR30595:SF6">
    <property type="entry name" value="SCHLAFEN ALBA-2 DOMAIN-CONTAINING PROTEIN"/>
    <property type="match status" value="1"/>
</dbReference>
<dbReference type="InterPro" id="IPR038475">
    <property type="entry name" value="RecG_C_sf"/>
</dbReference>
<keyword evidence="2" id="KW-0547">Nucleotide-binding</keyword>
<evidence type="ECO:0000313" key="3">
    <source>
        <dbReference type="Proteomes" id="UP000189670"/>
    </source>
</evidence>
<dbReference type="AlphaFoldDB" id="A0A1V1P1B9"/>
<name>A0A1V1P1B9_9BACT</name>
<evidence type="ECO:0000259" key="1">
    <source>
        <dbReference type="Pfam" id="PF04326"/>
    </source>
</evidence>
<dbReference type="Proteomes" id="UP000189670">
    <property type="component" value="Unassembled WGS sequence"/>
</dbReference>
<dbReference type="Gene3D" id="3.30.950.30">
    <property type="entry name" value="Schlafen, AAA domain"/>
    <property type="match status" value="1"/>
</dbReference>
<comment type="caution">
    <text evidence="2">The sequence shown here is derived from an EMBL/GenBank/DDBJ whole genome shotgun (WGS) entry which is preliminary data.</text>
</comment>
<organism evidence="2 3">
    <name type="scientific">Candidatus Magnetoglobus multicellularis str. Araruama</name>
    <dbReference type="NCBI Taxonomy" id="890399"/>
    <lineage>
        <taxon>Bacteria</taxon>
        <taxon>Pseudomonadati</taxon>
        <taxon>Thermodesulfobacteriota</taxon>
        <taxon>Desulfobacteria</taxon>
        <taxon>Desulfobacterales</taxon>
        <taxon>Desulfobacteraceae</taxon>
        <taxon>Candidatus Magnetoglobus</taxon>
    </lineage>
</organism>
<feature type="domain" description="Schlafen AlbA-2" evidence="1">
    <location>
        <begin position="14"/>
        <end position="145"/>
    </location>
</feature>
<accession>A0A1V1P1B9</accession>
<evidence type="ECO:0000313" key="2">
    <source>
        <dbReference type="EMBL" id="ETR68620.1"/>
    </source>
</evidence>
<keyword evidence="2" id="KW-0347">Helicase</keyword>
<proteinExistence type="predicted"/>
<dbReference type="EMBL" id="ATBP01000887">
    <property type="protein sequence ID" value="ETR68620.1"/>
    <property type="molecule type" value="Genomic_DNA"/>
</dbReference>
<gene>
    <name evidence="2" type="ORF">OMM_04457</name>
</gene>
<dbReference type="GO" id="GO:0004386">
    <property type="term" value="F:helicase activity"/>
    <property type="evidence" value="ECO:0007669"/>
    <property type="project" value="UniProtKB-KW"/>
</dbReference>
<dbReference type="Gene3D" id="3.30.565.60">
    <property type="match status" value="1"/>
</dbReference>
<protein>
    <submittedName>
        <fullName evidence="2">ATP-dependent DNA helicase RecG</fullName>
    </submittedName>
</protein>
<keyword evidence="2" id="KW-0378">Hydrolase</keyword>
<dbReference type="InterPro" id="IPR007421">
    <property type="entry name" value="Schlafen_AlbA_2_dom"/>
</dbReference>
<dbReference type="PANTHER" id="PTHR30595">
    <property type="entry name" value="GLPR-RELATED TRANSCRIPTIONAL REPRESSOR"/>
    <property type="match status" value="1"/>
</dbReference>
<keyword evidence="2" id="KW-0067">ATP-binding</keyword>
<dbReference type="Pfam" id="PF13749">
    <property type="entry name" value="HATPase_c_4"/>
    <property type="match status" value="1"/>
</dbReference>
<sequence>MNNKIELKVLARRESERVEWKENVASIEIIVKTIVAFANDFSNLGGGYVVCGGKEGKDDYGFQKIIYTGLTANRLNEITQKVLSDCRKKVDPEIIPCIEEITIPEDPSKRILIFIVPATDHAHSYRASRKDASTYYIRSGSNTIEARNGLLRELLIRKRQLKPWDRRINPESTMNDIDLIIFREYLQEMGLWSQNKALEDYISDTEKLSDFTPPLAGKIGLDKTLRLMNFTILMFAKNPLNFFEGAYTVLSKYKGNDRSESTAQRQMITGTIVQQARKLIEQLKDESFTAFDKTTGFPNKAKFPAIAVKEAVINALVHKDYESDQPVRVTVFDSRIEFYSPGGLPIQVNKQKFVKGQATAYWRNQALNYLFNKLQLAQAEGQGIPTIFRAMKEEGCPEPIFEIDSGSLTCILPAHPRHQMIKEMDDIESKIILGDYESVIDSLEDILIQDNYNDKAWRLYCKVNKRLQTPENVLLLIKHNKIDLKKMTPGAVTVIAESLASISNQA</sequence>
<dbReference type="InterPro" id="IPR038461">
    <property type="entry name" value="Schlafen_AlbA_2_dom_sf"/>
</dbReference>
<dbReference type="Pfam" id="PF04326">
    <property type="entry name" value="SLFN_AlbA_2"/>
    <property type="match status" value="1"/>
</dbReference>
<reference evidence="3" key="1">
    <citation type="submission" date="2012-11" db="EMBL/GenBank/DDBJ databases">
        <authorList>
            <person name="Lucero-Rivera Y.E."/>
            <person name="Tovar-Ramirez D."/>
        </authorList>
    </citation>
    <scope>NUCLEOTIDE SEQUENCE [LARGE SCALE GENOMIC DNA]</scope>
    <source>
        <strain evidence="3">Araruama</strain>
    </source>
</reference>